<accession>A0ABW3I202</accession>
<keyword evidence="6" id="KW-1185">Reference proteome</keyword>
<dbReference type="RefSeq" id="WP_377714995.1">
    <property type="nucleotide sequence ID" value="NZ_JBHTJM010000008.1"/>
</dbReference>
<feature type="region of interest" description="Disordered" evidence="2">
    <location>
        <begin position="407"/>
        <end position="427"/>
    </location>
</feature>
<dbReference type="EMBL" id="JBHTJM010000008">
    <property type="protein sequence ID" value="MFD0963853.1"/>
    <property type="molecule type" value="Genomic_DNA"/>
</dbReference>
<comment type="caution">
    <text evidence="5">The sequence shown here is derived from an EMBL/GenBank/DDBJ whole genome shotgun (WGS) entry which is preliminary data.</text>
</comment>
<comment type="similarity">
    <text evidence="1">Belongs to the bacterial secretin family.</text>
</comment>
<evidence type="ECO:0000313" key="5">
    <source>
        <dbReference type="EMBL" id="MFD0963853.1"/>
    </source>
</evidence>
<proteinExistence type="inferred from homology"/>
<evidence type="ECO:0000256" key="2">
    <source>
        <dbReference type="SAM" id="MobiDB-lite"/>
    </source>
</evidence>
<protein>
    <submittedName>
        <fullName evidence="5">Type II secretion system protein GspD</fullName>
    </submittedName>
</protein>
<dbReference type="InterPro" id="IPR004846">
    <property type="entry name" value="T2SS/T3SS_dom"/>
</dbReference>
<keyword evidence="3" id="KW-0732">Signal</keyword>
<feature type="chain" id="PRO_5046754224" evidence="3">
    <location>
        <begin position="18"/>
        <end position="721"/>
    </location>
</feature>
<dbReference type="InterPro" id="IPR050810">
    <property type="entry name" value="Bact_Secretion_Sys_Channel"/>
</dbReference>
<dbReference type="Gene3D" id="3.55.50.30">
    <property type="match status" value="1"/>
</dbReference>
<feature type="signal peptide" evidence="3">
    <location>
        <begin position="1"/>
        <end position="17"/>
    </location>
</feature>
<dbReference type="InterPro" id="IPR001775">
    <property type="entry name" value="GspD/PilQ"/>
</dbReference>
<feature type="compositionally biased region" description="Low complexity" evidence="2">
    <location>
        <begin position="407"/>
        <end position="426"/>
    </location>
</feature>
<sequence>MKKILLIFLLSTCFCLAQQNDSRIENIKNQLTALSVDNLGLTENVKTEISVNNITLPIFLLAVSNIHKININVSPELNNITLANNFSNVTVSDLLVFLCKEYDLNIDFTGNILSIKKHHKPVEAPLEKIIPVNYNPNSNLLSIDAKGDKLYDVFKRIMDISGKNLVFSPGLENKNLTAYIKDTPFEAAMDKLAFANNLYVEKTKDNFFLFEDNETTSITSNNSSQNNQATTRPKRRRKSNFYFKVLDYENKILDVDFANTPIADIIHDIGNELKIDVFTATPLDDAGVATLKAKSINFDYLLNKIFEPQSKYSAIGKSDSQSGSGKSNSNSKSFTYKKENNIYFFGTANQLSVRQVEIIHLMHRSVALLDDSAIGNSSFNNNFHGGNSGFSNSNNNYSYNQFNNINRGQQQQNNNSSSRNYNNGSQKNNIVGIIPDEVKNGIEFNIDTELNSIYVSGTQENIQRFKEFIHKIDKPIPLVLIEVMFIEVSKNATIETGVTWGIGDAPVTTKGGIYPTTDLTLGAQTINNIIGGFKGFGTFNLGKVVPNFFATIKAMETNGDIKIKSTPKLSTLNGHSATFSSGQQTYYTVTQRNIYGTDNPQTSEFTNYHQISAELGLTIKPYVSGNGNVTLSIDVIQSSFGNRIAVDAPPDINSRAFNSSIRAQDQDIIILGGLEEQIKRNSGTGVPFLSKIPVIKWLFSSRKREASKSKLAVLIKPTVIY</sequence>
<dbReference type="PANTHER" id="PTHR30332">
    <property type="entry name" value="PROBABLE GENERAL SECRETION PATHWAY PROTEIN D"/>
    <property type="match status" value="1"/>
</dbReference>
<evidence type="ECO:0000256" key="1">
    <source>
        <dbReference type="RuleBase" id="RU004003"/>
    </source>
</evidence>
<name>A0ABW3I202_9FLAO</name>
<evidence type="ECO:0000313" key="6">
    <source>
        <dbReference type="Proteomes" id="UP001596997"/>
    </source>
</evidence>
<evidence type="ECO:0000259" key="4">
    <source>
        <dbReference type="Pfam" id="PF00263"/>
    </source>
</evidence>
<feature type="domain" description="Type II/III secretion system secretin-like" evidence="4">
    <location>
        <begin position="554"/>
        <end position="720"/>
    </location>
</feature>
<evidence type="ECO:0000256" key="3">
    <source>
        <dbReference type="SAM" id="SignalP"/>
    </source>
</evidence>
<dbReference type="PANTHER" id="PTHR30332:SF17">
    <property type="entry name" value="TYPE IV PILIATION SYSTEM PROTEIN DR_0774-RELATED"/>
    <property type="match status" value="1"/>
</dbReference>
<dbReference type="PRINTS" id="PR00811">
    <property type="entry name" value="BCTERIALGSPD"/>
</dbReference>
<organism evidence="5 6">
    <name type="scientific">Pseudofulvibacter geojedonensis</name>
    <dbReference type="NCBI Taxonomy" id="1123758"/>
    <lineage>
        <taxon>Bacteria</taxon>
        <taxon>Pseudomonadati</taxon>
        <taxon>Bacteroidota</taxon>
        <taxon>Flavobacteriia</taxon>
        <taxon>Flavobacteriales</taxon>
        <taxon>Flavobacteriaceae</taxon>
        <taxon>Pseudofulvibacter</taxon>
    </lineage>
</organism>
<gene>
    <name evidence="5" type="ORF">ACFQ1O_07525</name>
</gene>
<reference evidence="6" key="1">
    <citation type="journal article" date="2019" name="Int. J. Syst. Evol. Microbiol.">
        <title>The Global Catalogue of Microorganisms (GCM) 10K type strain sequencing project: providing services to taxonomists for standard genome sequencing and annotation.</title>
        <authorList>
            <consortium name="The Broad Institute Genomics Platform"/>
            <consortium name="The Broad Institute Genome Sequencing Center for Infectious Disease"/>
            <person name="Wu L."/>
            <person name="Ma J."/>
        </authorList>
    </citation>
    <scope>NUCLEOTIDE SEQUENCE [LARGE SCALE GENOMIC DNA]</scope>
    <source>
        <strain evidence="6">CCUG 62114</strain>
    </source>
</reference>
<dbReference type="Proteomes" id="UP001596997">
    <property type="component" value="Unassembled WGS sequence"/>
</dbReference>
<dbReference type="Pfam" id="PF00263">
    <property type="entry name" value="Secretin"/>
    <property type="match status" value="1"/>
</dbReference>